<comment type="caution">
    <text evidence="1">The sequence shown here is derived from an EMBL/GenBank/DDBJ whole genome shotgun (WGS) entry which is preliminary data.</text>
</comment>
<dbReference type="EMBL" id="BART01011294">
    <property type="protein sequence ID" value="GAG83208.1"/>
    <property type="molecule type" value="Genomic_DNA"/>
</dbReference>
<reference evidence="1" key="1">
    <citation type="journal article" date="2014" name="Front. Microbiol.">
        <title>High frequency of phylogenetically diverse reductive dehalogenase-homologous genes in deep subseafloor sedimentary metagenomes.</title>
        <authorList>
            <person name="Kawai M."/>
            <person name="Futagami T."/>
            <person name="Toyoda A."/>
            <person name="Takaki Y."/>
            <person name="Nishi S."/>
            <person name="Hori S."/>
            <person name="Arai W."/>
            <person name="Tsubouchi T."/>
            <person name="Morono Y."/>
            <person name="Uchiyama I."/>
            <person name="Ito T."/>
            <person name="Fujiyama A."/>
            <person name="Inagaki F."/>
            <person name="Takami H."/>
        </authorList>
    </citation>
    <scope>NUCLEOTIDE SEQUENCE</scope>
    <source>
        <strain evidence="1">Expedition CK06-06</strain>
    </source>
</reference>
<proteinExistence type="predicted"/>
<gene>
    <name evidence="1" type="ORF">S01H4_24125</name>
</gene>
<sequence>MIFLTGCKKTYEPVYYPNKHDLTEYIEGPKFTSVEEARAWVNKINRLMSDRDWDYEIGVNCKPSKYGDIQICEETIK</sequence>
<evidence type="ECO:0000313" key="1">
    <source>
        <dbReference type="EMBL" id="GAG83208.1"/>
    </source>
</evidence>
<dbReference type="AlphaFoldDB" id="X1BGF8"/>
<name>X1BGF8_9ZZZZ</name>
<protein>
    <submittedName>
        <fullName evidence="1">Uncharacterized protein</fullName>
    </submittedName>
</protein>
<organism evidence="1">
    <name type="scientific">marine sediment metagenome</name>
    <dbReference type="NCBI Taxonomy" id="412755"/>
    <lineage>
        <taxon>unclassified sequences</taxon>
        <taxon>metagenomes</taxon>
        <taxon>ecological metagenomes</taxon>
    </lineage>
</organism>
<accession>X1BGF8</accession>